<keyword evidence="5" id="KW-1185">Reference proteome</keyword>
<feature type="transmembrane region" description="Helical" evidence="1">
    <location>
        <begin position="229"/>
        <end position="249"/>
    </location>
</feature>
<dbReference type="Proteomes" id="UP000371041">
    <property type="component" value="Chromosome"/>
</dbReference>
<dbReference type="InterPro" id="IPR018702">
    <property type="entry name" value="DUF2207"/>
</dbReference>
<evidence type="ECO:0000259" key="2">
    <source>
        <dbReference type="Pfam" id="PF09972"/>
    </source>
</evidence>
<gene>
    <name evidence="4" type="ORF">GIY23_04715</name>
</gene>
<dbReference type="Pfam" id="PF20990">
    <property type="entry name" value="DUF2207_C"/>
    <property type="match status" value="1"/>
</dbReference>
<protein>
    <submittedName>
        <fullName evidence="4">DUF2207 domain-containing protein</fullName>
    </submittedName>
</protein>
<dbReference type="Pfam" id="PF09972">
    <property type="entry name" value="DUF2207"/>
    <property type="match status" value="1"/>
</dbReference>
<dbReference type="RefSeq" id="WP_154075535.1">
    <property type="nucleotide sequence ID" value="NZ_CP045929.1"/>
</dbReference>
<evidence type="ECO:0000313" key="5">
    <source>
        <dbReference type="Proteomes" id="UP000371041"/>
    </source>
</evidence>
<feature type="domain" description="Predicted membrane protein YciQ-like C-terminal" evidence="3">
    <location>
        <begin position="278"/>
        <end position="504"/>
    </location>
</feature>
<reference evidence="5" key="1">
    <citation type="submission" date="2019-11" db="EMBL/GenBank/DDBJ databases">
        <title>The complete genome sequence of Saccharopolyspora sp. E2A.</title>
        <authorList>
            <person name="Zhang G."/>
        </authorList>
    </citation>
    <scope>NUCLEOTIDE SEQUENCE [LARGE SCALE GENOMIC DNA]</scope>
    <source>
        <strain evidence="5">E2A</strain>
    </source>
</reference>
<feature type="transmembrane region" description="Helical" evidence="1">
    <location>
        <begin position="400"/>
        <end position="419"/>
    </location>
</feature>
<sequence>MSNKRVLISAVVGIVATIFLCLPVAASAQELRGAASSQVDVTVERDGALTVTEKITVPPGQTAHRTVPLREPADDGARERVHGVRDISVDGPGTGETDGETFRLSLEPGESTVTYVVDGTVAPLGEVDEVSWQVAGGWDVPLEQVGIDFRVPAPSESIMCTTGSVGAGTPCDEFQITHTQEIRGSESDLAPGDRIDFTVQLPAAAVPANAVFEDTFSLTRAFSLTPASGAGLAGAGLALVGGFGVLWYVRGRDTAALVADVDPVDVLVDGPDGVTFASPDGVLPGQVGTVVDEHVDVVDVTATMLDLAVRNYLWIEEIPGEQGSRDWRIVGLNPPDESLRDYERAVYELLLGTGEGQREVLLSHLRAGEALDLTRVRDALYADVVDHGWFTRRPDTERNLFWWLGVGLGIAGVVLTVLLAATSALALLGVAVALGGVALTFGAGLMPARTSRGSAVVAQVRGLRDYLHSATADALPAGDREVVFSRSLPYAVVLGETARWLAEFAELDPGADGTPGLYWYGEYVTEAGHVVPDLRRFRTHLPLLIDAMDGVLAQAGHLRSLR</sequence>
<name>A0A5Q3Q3A4_9PSEU</name>
<keyword evidence="1" id="KW-0812">Transmembrane</keyword>
<feature type="domain" description="DUF2207" evidence="2">
    <location>
        <begin position="38"/>
        <end position="158"/>
    </location>
</feature>
<evidence type="ECO:0000259" key="3">
    <source>
        <dbReference type="Pfam" id="PF20990"/>
    </source>
</evidence>
<evidence type="ECO:0000256" key="1">
    <source>
        <dbReference type="SAM" id="Phobius"/>
    </source>
</evidence>
<dbReference type="EMBL" id="CP045929">
    <property type="protein sequence ID" value="QGK68932.1"/>
    <property type="molecule type" value="Genomic_DNA"/>
</dbReference>
<proteinExistence type="predicted"/>
<dbReference type="InterPro" id="IPR048389">
    <property type="entry name" value="YciQ-like_C"/>
</dbReference>
<dbReference type="KEGG" id="sace:GIY23_04715"/>
<organism evidence="4 5">
    <name type="scientific">Allosaccharopolyspora coralli</name>
    <dbReference type="NCBI Taxonomy" id="2665642"/>
    <lineage>
        <taxon>Bacteria</taxon>
        <taxon>Bacillati</taxon>
        <taxon>Actinomycetota</taxon>
        <taxon>Actinomycetes</taxon>
        <taxon>Pseudonocardiales</taxon>
        <taxon>Pseudonocardiaceae</taxon>
        <taxon>Allosaccharopolyspora</taxon>
    </lineage>
</organism>
<evidence type="ECO:0000313" key="4">
    <source>
        <dbReference type="EMBL" id="QGK68932.1"/>
    </source>
</evidence>
<feature type="transmembrane region" description="Helical" evidence="1">
    <location>
        <begin position="425"/>
        <end position="445"/>
    </location>
</feature>
<keyword evidence="1" id="KW-1133">Transmembrane helix</keyword>
<keyword evidence="1" id="KW-0472">Membrane</keyword>
<accession>A0A5Q3Q3A4</accession>
<dbReference type="AlphaFoldDB" id="A0A5Q3Q3A4"/>